<dbReference type="Proteomes" id="UP000799436">
    <property type="component" value="Unassembled WGS sequence"/>
</dbReference>
<evidence type="ECO:0000313" key="3">
    <source>
        <dbReference type="Proteomes" id="UP000799436"/>
    </source>
</evidence>
<accession>A0A6G1L6B9</accession>
<organism evidence="2 3">
    <name type="scientific">Teratosphaeria nubilosa</name>
    <dbReference type="NCBI Taxonomy" id="161662"/>
    <lineage>
        <taxon>Eukaryota</taxon>
        <taxon>Fungi</taxon>
        <taxon>Dikarya</taxon>
        <taxon>Ascomycota</taxon>
        <taxon>Pezizomycotina</taxon>
        <taxon>Dothideomycetes</taxon>
        <taxon>Dothideomycetidae</taxon>
        <taxon>Mycosphaerellales</taxon>
        <taxon>Teratosphaeriaceae</taxon>
        <taxon>Teratosphaeria</taxon>
    </lineage>
</organism>
<dbReference type="EMBL" id="ML995844">
    <property type="protein sequence ID" value="KAF2768481.1"/>
    <property type="molecule type" value="Genomic_DNA"/>
</dbReference>
<evidence type="ECO:0000313" key="2">
    <source>
        <dbReference type="EMBL" id="KAF2768481.1"/>
    </source>
</evidence>
<evidence type="ECO:0000256" key="1">
    <source>
        <dbReference type="SAM" id="MobiDB-lite"/>
    </source>
</evidence>
<feature type="region of interest" description="Disordered" evidence="1">
    <location>
        <begin position="61"/>
        <end position="82"/>
    </location>
</feature>
<keyword evidence="3" id="KW-1185">Reference proteome</keyword>
<reference evidence="2" key="1">
    <citation type="journal article" date="2020" name="Stud. Mycol.">
        <title>101 Dothideomycetes genomes: a test case for predicting lifestyles and emergence of pathogens.</title>
        <authorList>
            <person name="Haridas S."/>
            <person name="Albert R."/>
            <person name="Binder M."/>
            <person name="Bloem J."/>
            <person name="Labutti K."/>
            <person name="Salamov A."/>
            <person name="Andreopoulos B."/>
            <person name="Baker S."/>
            <person name="Barry K."/>
            <person name="Bills G."/>
            <person name="Bluhm B."/>
            <person name="Cannon C."/>
            <person name="Castanera R."/>
            <person name="Culley D."/>
            <person name="Daum C."/>
            <person name="Ezra D."/>
            <person name="Gonzalez J."/>
            <person name="Henrissat B."/>
            <person name="Kuo A."/>
            <person name="Liang C."/>
            <person name="Lipzen A."/>
            <person name="Lutzoni F."/>
            <person name="Magnuson J."/>
            <person name="Mondo S."/>
            <person name="Nolan M."/>
            <person name="Ohm R."/>
            <person name="Pangilinan J."/>
            <person name="Park H.-J."/>
            <person name="Ramirez L."/>
            <person name="Alfaro M."/>
            <person name="Sun H."/>
            <person name="Tritt A."/>
            <person name="Yoshinaga Y."/>
            <person name="Zwiers L.-H."/>
            <person name="Turgeon B."/>
            <person name="Goodwin S."/>
            <person name="Spatafora J."/>
            <person name="Crous P."/>
            <person name="Grigoriev I."/>
        </authorList>
    </citation>
    <scope>NUCLEOTIDE SEQUENCE</scope>
    <source>
        <strain evidence="2">CBS 116005</strain>
    </source>
</reference>
<sequence length="191" mass="20897">MASANSRGSRQELEYVRNNGRLPVTYAANGVTPVLDLTGYGTRVNGGMADKTHRKPMDFLNANSQRDNRPAPLIVNGTTPTSAVKPIGTHDGRVPRAKKEVVFSTDMIPKKWGGNRYILLSNVHKDELEQGGTFSNLSEDVSTHPTPFPSQMPLTRPTVRVGAHALHRPGRHELCDGQAGLLPCLQRHACR</sequence>
<proteinExistence type="predicted"/>
<protein>
    <submittedName>
        <fullName evidence="2">Uncharacterized protein</fullName>
    </submittedName>
</protein>
<gene>
    <name evidence="2" type="ORF">EJ03DRAFT_120243</name>
</gene>
<dbReference type="AlphaFoldDB" id="A0A6G1L6B9"/>
<name>A0A6G1L6B9_9PEZI</name>